<keyword evidence="3" id="KW-0482">Metalloprotease</keyword>
<dbReference type="WBParaSite" id="PTRK_0000582700.1">
    <property type="protein sequence ID" value="PTRK_0000582700.1"/>
    <property type="gene ID" value="PTRK_0000582700"/>
</dbReference>
<evidence type="ECO:0000256" key="2">
    <source>
        <dbReference type="ARBA" id="ARBA00022833"/>
    </source>
</evidence>
<organism evidence="5 6">
    <name type="scientific">Parastrongyloides trichosuri</name>
    <name type="common">Possum-specific nematode worm</name>
    <dbReference type="NCBI Taxonomy" id="131310"/>
    <lineage>
        <taxon>Eukaryota</taxon>
        <taxon>Metazoa</taxon>
        <taxon>Ecdysozoa</taxon>
        <taxon>Nematoda</taxon>
        <taxon>Chromadorea</taxon>
        <taxon>Rhabditida</taxon>
        <taxon>Tylenchina</taxon>
        <taxon>Panagrolaimomorpha</taxon>
        <taxon>Strongyloidoidea</taxon>
        <taxon>Strongyloididae</taxon>
        <taxon>Parastrongyloides</taxon>
    </lineage>
</organism>
<dbReference type="PROSITE" id="PS01186">
    <property type="entry name" value="EGF_2"/>
    <property type="match status" value="1"/>
</dbReference>
<keyword evidence="1" id="KW-0479">Metal-binding</keyword>
<dbReference type="Gene3D" id="3.40.390.10">
    <property type="entry name" value="Collagenase (Catalytic Domain)"/>
    <property type="match status" value="1"/>
</dbReference>
<dbReference type="PANTHER" id="PTHR10127">
    <property type="entry name" value="DISCOIDIN, CUB, EGF, LAMININ , AND ZINC METALLOPROTEASE DOMAIN CONTAINING"/>
    <property type="match status" value="1"/>
</dbReference>
<evidence type="ECO:0000313" key="5">
    <source>
        <dbReference type="Proteomes" id="UP000038045"/>
    </source>
</evidence>
<keyword evidence="5" id="KW-1185">Reference proteome</keyword>
<accession>A0A0N4ZDZ0</accession>
<evidence type="ECO:0000256" key="1">
    <source>
        <dbReference type="ARBA" id="ARBA00022723"/>
    </source>
</evidence>
<keyword evidence="3" id="KW-0645">Protease</keyword>
<dbReference type="GO" id="GO:0004222">
    <property type="term" value="F:metalloendopeptidase activity"/>
    <property type="evidence" value="ECO:0007669"/>
    <property type="project" value="InterPro"/>
</dbReference>
<dbReference type="InterPro" id="IPR024079">
    <property type="entry name" value="MetalloPept_cat_dom_sf"/>
</dbReference>
<dbReference type="Proteomes" id="UP000038045">
    <property type="component" value="Unplaced"/>
</dbReference>
<reference evidence="6" key="1">
    <citation type="submission" date="2017-02" db="UniProtKB">
        <authorList>
            <consortium name="WormBaseParasite"/>
        </authorList>
    </citation>
    <scope>IDENTIFICATION</scope>
</reference>
<dbReference type="InterPro" id="IPR000742">
    <property type="entry name" value="EGF"/>
</dbReference>
<feature type="domain" description="EGF-like" evidence="4">
    <location>
        <begin position="252"/>
        <end position="263"/>
    </location>
</feature>
<proteinExistence type="predicted"/>
<evidence type="ECO:0000259" key="4">
    <source>
        <dbReference type="PROSITE" id="PS01186"/>
    </source>
</evidence>
<dbReference type="GO" id="GO:0046872">
    <property type="term" value="F:metal ion binding"/>
    <property type="evidence" value="ECO:0007669"/>
    <property type="project" value="UniProtKB-KW"/>
</dbReference>
<name>A0A0N4ZDZ0_PARTI</name>
<dbReference type="AlphaFoldDB" id="A0A0N4ZDZ0"/>
<dbReference type="InterPro" id="IPR001506">
    <property type="entry name" value="Peptidase_M12A"/>
</dbReference>
<evidence type="ECO:0000313" key="6">
    <source>
        <dbReference type="WBParaSite" id="PTRK_0000582700.1"/>
    </source>
</evidence>
<protein>
    <submittedName>
        <fullName evidence="6">Astacin domain-containing protein</fullName>
    </submittedName>
</protein>
<sequence length="380" mass="43605">MLYKIIIVACLTTILKSSRRKINDDKVDLEELMKDFKKPTIDESSKKINYHMSGLENFETTIVKDILSDFSKVSCLLFNHQTKPFTGPGIVFKKDSHTNVKTNSTDKNTIITLDRDCSASYACIRLLVGYTLGMIPQVNRQDRDKYVIVNKDNIEKKYFKKFKKLSSPLFKGAGEFDFGSFFNREYTYKSIDDIKESYSPKTIHNYYKMLGQRNELSHNDMKILHNFYCGQDKANKDKCKNGGFYNEKVKKCVCPRGFESEDCTKLIQKLSECGNSKIFATDKNETLHYHGKGPCFYQIVSKDSSKKLKLEVRKGDFPNAKPCTPYNGLEIRYTSDKSVTGLTLCGYNNIRVPLPVQSKVVFVGYNGGKDHYFNITYMAV</sequence>
<evidence type="ECO:0000256" key="3">
    <source>
        <dbReference type="ARBA" id="ARBA00023049"/>
    </source>
</evidence>
<dbReference type="Pfam" id="PF01400">
    <property type="entry name" value="Astacin"/>
    <property type="match status" value="1"/>
</dbReference>
<keyword evidence="3" id="KW-0378">Hydrolase</keyword>
<keyword evidence="2" id="KW-0862">Zinc</keyword>
<dbReference type="PANTHER" id="PTHR10127:SF802">
    <property type="entry name" value="ZINC METALLOPROTEINASE NAS-10"/>
    <property type="match status" value="1"/>
</dbReference>
<dbReference type="GO" id="GO:0006508">
    <property type="term" value="P:proteolysis"/>
    <property type="evidence" value="ECO:0007669"/>
    <property type="project" value="InterPro"/>
</dbReference>
<dbReference type="SUPFAM" id="SSF55486">
    <property type="entry name" value="Metalloproteases ('zincins'), catalytic domain"/>
    <property type="match status" value="1"/>
</dbReference>